<evidence type="ECO:0000256" key="6">
    <source>
        <dbReference type="ARBA" id="ARBA00022618"/>
    </source>
</evidence>
<dbReference type="InterPro" id="IPR016024">
    <property type="entry name" value="ARM-type_fold"/>
</dbReference>
<feature type="region of interest" description="Disordered" evidence="15">
    <location>
        <begin position="1104"/>
        <end position="1172"/>
    </location>
</feature>
<feature type="domain" description="TOG" evidence="16">
    <location>
        <begin position="595"/>
        <end position="828"/>
    </location>
</feature>
<keyword evidence="5" id="KW-0963">Cytoplasm</keyword>
<keyword evidence="9" id="KW-0995">Kinetochore</keyword>
<evidence type="ECO:0000256" key="5">
    <source>
        <dbReference type="ARBA" id="ARBA00022490"/>
    </source>
</evidence>
<dbReference type="FunFam" id="1.25.10.10:FF:000019">
    <property type="entry name" value="Cytoskeleton-associated protein 5"/>
    <property type="match status" value="1"/>
</dbReference>
<evidence type="ECO:0000256" key="2">
    <source>
        <dbReference type="ARBA" id="ARBA00004629"/>
    </source>
</evidence>
<organism evidence="17 18">
    <name type="scientific">Macrostomum lignano</name>
    <dbReference type="NCBI Taxonomy" id="282301"/>
    <lineage>
        <taxon>Eukaryota</taxon>
        <taxon>Metazoa</taxon>
        <taxon>Spiralia</taxon>
        <taxon>Lophotrochozoa</taxon>
        <taxon>Platyhelminthes</taxon>
        <taxon>Rhabditophora</taxon>
        <taxon>Macrostomorpha</taxon>
        <taxon>Macrostomida</taxon>
        <taxon>Macrostomidae</taxon>
        <taxon>Macrostomum</taxon>
    </lineage>
</organism>
<keyword evidence="6" id="KW-0132">Cell division</keyword>
<feature type="compositionally biased region" description="Low complexity" evidence="15">
    <location>
        <begin position="230"/>
        <end position="240"/>
    </location>
</feature>
<comment type="similarity">
    <text evidence="13">Belongs to the TOG/XMAP215 family.</text>
</comment>
<dbReference type="FunFam" id="1.25.10.10:FF:000063">
    <property type="entry name" value="Putative cytoskeleton-associated protein 5"/>
    <property type="match status" value="1"/>
</dbReference>
<evidence type="ECO:0000256" key="3">
    <source>
        <dbReference type="ARBA" id="ARBA00004647"/>
    </source>
</evidence>
<dbReference type="FunFam" id="1.25.10.10:FF:000068">
    <property type="entry name" value="cytoskeleton-associated protein 5 isoform X1"/>
    <property type="match status" value="1"/>
</dbReference>
<feature type="compositionally biased region" description="Polar residues" evidence="15">
    <location>
        <begin position="1489"/>
        <end position="1503"/>
    </location>
</feature>
<keyword evidence="7" id="KW-0677">Repeat</keyword>
<feature type="repeat" description="HEAT" evidence="14">
    <location>
        <begin position="1046"/>
        <end position="1083"/>
    </location>
</feature>
<keyword evidence="4" id="KW-0158">Chromosome</keyword>
<dbReference type="GO" id="GO:0046785">
    <property type="term" value="P:microtubule polymerization"/>
    <property type="evidence" value="ECO:0007669"/>
    <property type="project" value="InterPro"/>
</dbReference>
<evidence type="ECO:0000313" key="18">
    <source>
        <dbReference type="WBParaSite" id="maker-uti_cns_0006161-snap-gene-0.2-mRNA-1"/>
    </source>
</evidence>
<evidence type="ECO:0000256" key="15">
    <source>
        <dbReference type="SAM" id="MobiDB-lite"/>
    </source>
</evidence>
<comment type="subcellular location">
    <subcellularLocation>
        <location evidence="2">Chromosome</location>
        <location evidence="2">Centromere</location>
        <location evidence="2">Kinetochore</location>
    </subcellularLocation>
    <subcellularLocation>
        <location evidence="1">Cytoplasm</location>
        <location evidence="1">Cytoskeleton</location>
        <location evidence="1">Microtubule organizing center</location>
        <location evidence="1">Centrosome</location>
    </subcellularLocation>
    <subcellularLocation>
        <location evidence="3">Cytoplasm</location>
        <location evidence="3">Cytoskeleton</location>
        <location evidence="3">Spindle pole</location>
    </subcellularLocation>
</comment>
<dbReference type="InterPro" id="IPR045110">
    <property type="entry name" value="XMAP215"/>
</dbReference>
<accession>A0A1I8HH65</accession>
<evidence type="ECO:0000256" key="1">
    <source>
        <dbReference type="ARBA" id="ARBA00004300"/>
    </source>
</evidence>
<dbReference type="Gene3D" id="1.25.10.10">
    <property type="entry name" value="Leucine-rich Repeat Variant"/>
    <property type="match status" value="5"/>
</dbReference>
<feature type="domain" description="TOG" evidence="16">
    <location>
        <begin position="1236"/>
        <end position="1476"/>
    </location>
</feature>
<feature type="compositionally biased region" description="Low complexity" evidence="15">
    <location>
        <begin position="511"/>
        <end position="557"/>
    </location>
</feature>
<dbReference type="GO" id="GO:0000776">
    <property type="term" value="C:kinetochore"/>
    <property type="evidence" value="ECO:0007669"/>
    <property type="project" value="UniProtKB-KW"/>
</dbReference>
<evidence type="ECO:0000313" key="17">
    <source>
        <dbReference type="Proteomes" id="UP000095280"/>
    </source>
</evidence>
<feature type="domain" description="TOG" evidence="16">
    <location>
        <begin position="271"/>
        <end position="510"/>
    </location>
</feature>
<keyword evidence="8" id="KW-0498">Mitosis</keyword>
<evidence type="ECO:0000256" key="11">
    <source>
        <dbReference type="ARBA" id="ARBA00023306"/>
    </source>
</evidence>
<evidence type="ECO:0000256" key="7">
    <source>
        <dbReference type="ARBA" id="ARBA00022737"/>
    </source>
</evidence>
<reference evidence="18" key="1">
    <citation type="submission" date="2016-11" db="UniProtKB">
        <authorList>
            <consortium name="WormBaseParasite"/>
        </authorList>
    </citation>
    <scope>IDENTIFICATION</scope>
</reference>
<proteinExistence type="inferred from homology"/>
<dbReference type="Proteomes" id="UP000095280">
    <property type="component" value="Unplaced"/>
</dbReference>
<dbReference type="GO" id="GO:0061863">
    <property type="term" value="F:microtubule plus end polymerase"/>
    <property type="evidence" value="ECO:0007669"/>
    <property type="project" value="InterPro"/>
</dbReference>
<evidence type="ECO:0000259" key="16">
    <source>
        <dbReference type="SMART" id="SM01349"/>
    </source>
</evidence>
<dbReference type="WBParaSite" id="maker-uti_cns_0006161-snap-gene-0.2-mRNA-1">
    <property type="protein sequence ID" value="maker-uti_cns_0006161-snap-gene-0.2-mRNA-1"/>
    <property type="gene ID" value="maker-uti_cns_0006161-snap-gene-0.2"/>
</dbReference>
<evidence type="ECO:0000256" key="14">
    <source>
        <dbReference type="PROSITE-ProRule" id="PRU00103"/>
    </source>
</evidence>
<dbReference type="PROSITE" id="PS50077">
    <property type="entry name" value="HEAT_REPEAT"/>
    <property type="match status" value="1"/>
</dbReference>
<keyword evidence="17" id="KW-1185">Reference proteome</keyword>
<evidence type="ECO:0000256" key="10">
    <source>
        <dbReference type="ARBA" id="ARBA00023212"/>
    </source>
</evidence>
<dbReference type="FunFam" id="1.25.10.10:FF:000050">
    <property type="entry name" value="Cytoskeleton-associated protein 5 isoform X1"/>
    <property type="match status" value="1"/>
</dbReference>
<dbReference type="GO" id="GO:0005813">
    <property type="term" value="C:centrosome"/>
    <property type="evidence" value="ECO:0007669"/>
    <property type="project" value="UniProtKB-SubCell"/>
</dbReference>
<feature type="region of interest" description="Disordered" evidence="15">
    <location>
        <begin position="1460"/>
        <end position="1556"/>
    </location>
</feature>
<feature type="compositionally biased region" description="Low complexity" evidence="15">
    <location>
        <begin position="1504"/>
        <end position="1527"/>
    </location>
</feature>
<keyword evidence="11" id="KW-0131">Cell cycle</keyword>
<dbReference type="InterPro" id="IPR011989">
    <property type="entry name" value="ARM-like"/>
</dbReference>
<keyword evidence="12" id="KW-0137">Centromere</keyword>
<feature type="region of interest" description="Disordered" evidence="15">
    <location>
        <begin position="845"/>
        <end position="867"/>
    </location>
</feature>
<name>A0A1I8HH65_9PLAT</name>
<dbReference type="GO" id="GO:0000922">
    <property type="term" value="C:spindle pole"/>
    <property type="evidence" value="ECO:0007669"/>
    <property type="project" value="UniProtKB-SubCell"/>
</dbReference>
<dbReference type="SUPFAM" id="SSF48371">
    <property type="entry name" value="ARM repeat"/>
    <property type="match status" value="2"/>
</dbReference>
<dbReference type="InterPro" id="IPR034085">
    <property type="entry name" value="TOG"/>
</dbReference>
<feature type="compositionally biased region" description="Pro residues" evidence="15">
    <location>
        <begin position="1114"/>
        <end position="1125"/>
    </location>
</feature>
<dbReference type="GO" id="GO:0030951">
    <property type="term" value="P:establishment or maintenance of microtubule cytoskeleton polarity"/>
    <property type="evidence" value="ECO:0007669"/>
    <property type="project" value="InterPro"/>
</dbReference>
<feature type="region of interest" description="Disordered" evidence="15">
    <location>
        <begin position="511"/>
        <end position="596"/>
    </location>
</feature>
<sequence length="1938" mass="208921">GEHSKAVIKPDTIPQKWDARKAGYQEAEKEFRRLDDDSPEFSSYLGLLKKMVSDSNAVAQEFALSAVLAFVENAKVAGKSAGEICPLLVTKCLGVPKARTKELAQSILLMYIEIEKQDIVLEALLAGLQAKQPKVVQASIQTLREALRQFGRGVIQPKPIVKEFARLLEERDKVTRDETKQLLIEMYRWVGAALNNQITNLKPVQQQELQELLKDLPDTKAQPERYLRSQQAKMQQQQAAEPSANHEGAAAGDSADAAGDTAAAAAVDPYEFLEPTDVLSKLTKGFGDLIVSKKWQERKEALDEVDKLTQVPEGGLIKLAKADYGELFSQLRTVLGKDSNLVLVALSAKCMAQLAAGLRKSFTPYASACLKTALEKFKERKVNVVTPLRELADLAAGCTTLEAMSEDYIAAIGNKAPGVKIETCQLLARQFAAAKPGALNKKLMKPFVAALLKAIDDRDQETRESGYAALGTAMKVIGESNFKPLLGDVDDLKMKKIEECCANAVVVAKPAAASKPTAPAPKAASSAPAPAASLSKTSSAASGTAASRSKTGTSGPRPGAPPPAAKKKTAASTDKGKKGVGGGAGLGDSLPTEQTISDETAVETCSNLFGKEIVEQLESKAWKSRLEAMEAIKTKLNDQIGSEIPCQAAVRVISNAVKPGLKDNNFQVLKLRLETLSYLAANAQFTRTSADACLEEIYDKIGDAKVGDSAKACLTAIAEACSLDYVGVQLAQTVFKLKNPKNQSEALNWLAQSVLEFGLRIPPKELIKYVRQGFAATNPAIRQAAISLTVSLYMYIGDSLRSLLADEKPALLQQIDQEIEQIKDKKPPAPTRGLKHAAAAASGKSAGKAAAGGGANADAGDDDEDDAAGVEDLVPRVDLADKLTDATVAKLGDSNWKIRKEGLDEVRALLNECRLVTSNLGELPERLRQRLADSNKVLCSQAMEISEALAPALGKRHAKNPAVHRPIVSGIVLNGMSDAKPRQRQIACQALNAWCEQVGLALLAEGDLFVEALRKENPFLRAELLGWLAEKLMAHKKPLPADFKECLPTILTCLSDRSGDVRKKATEAIAPIIICIGWDSVMRAWKKLPPASQGDVRAILDKEREKAAAEAPAAPAPAPAPPPPAASSSKPSSATSTSRNASAGAKKSATRASEESSSAGGGGGGSGAASKRKSGSTAALSAAADKKAAAAAAEDAGPIAPIQVNKMREQRLSDEKKRKVLRWDFSGGQPERDHIQQLQRQMTDAGFSSELLGQLFHQDFRQHIKAIESLSAYLDNGGDDAAEGHRCNVDLILKWSAARFYDTNPSMVMRCLEYLNRLFQVMMDREWLLNDSDAQAFFPHLLIKLGEPKDVIRRDVKSLFGKANRVYPASKLFLYFMDGLAAKSAKQRQECLDELGKIIQVQGIGVCQPTPAQAMKAIAKQIGDRDNSVRNAALNTLLVAYRFIGEPLLKMVEPMQEKDRSMLEERIRRQGSSGGALSGSTADIPASSARESTPPKSSGVGSNSATTSRPGTAPSASAAPAQVNSATITRRGGGGGGGGGGSGGGMFQLEAPELDPMPVVPGDSEYDMNAEEEEMNRPVEFPKLARKPAEEDLTLKSSPDAFTAITHVITQVSSTDSKLVCSAVRQLIEVMLDEDRCKLLSGHVDPILLAVTNQISLNTEPADPVGTLDLLRSLLYCLSTVFHVAVLAKCASKDRLKSVFQSAISLVISDSLTRLDPSDADHVNRTVNQLCASVIANADRTRVLLSLLRSLYECVDRVGFSQLFTELNIKCLWRITRELDKHVAEYDWDSVLAECNAFLTSFPLESWQQPDGDAPLRAVTNLLHKLCQLKGRDNTREGLNELYDFKQANPDTDLKPYLSKASAFFNRYIEQGLRSIEKERLRAAEQQQQQQQAVSALMSTGGQLPKGSGGQLASEMLAKLREFERTHLLNHSQPDQLT</sequence>
<feature type="domain" description="TOG" evidence="16">
    <location>
        <begin position="2"/>
        <end position="222"/>
    </location>
</feature>
<keyword evidence="10" id="KW-0206">Cytoskeleton</keyword>
<feature type="domain" description="TOG" evidence="16">
    <location>
        <begin position="872"/>
        <end position="1113"/>
    </location>
</feature>
<dbReference type="SMART" id="SM01349">
    <property type="entry name" value="TOG"/>
    <property type="match status" value="5"/>
</dbReference>
<dbReference type="GO" id="GO:0051010">
    <property type="term" value="F:microtubule plus-end binding"/>
    <property type="evidence" value="ECO:0007669"/>
    <property type="project" value="InterPro"/>
</dbReference>
<dbReference type="PANTHER" id="PTHR12609">
    <property type="entry name" value="MICROTUBULE ASSOCIATED PROTEIN XMAP215"/>
    <property type="match status" value="1"/>
</dbReference>
<feature type="compositionally biased region" description="Gly residues" evidence="15">
    <location>
        <begin position="1531"/>
        <end position="1546"/>
    </location>
</feature>
<dbReference type="InterPro" id="IPR048491">
    <property type="entry name" value="XMAP215_CLASP_TOG"/>
</dbReference>
<evidence type="ECO:0000256" key="12">
    <source>
        <dbReference type="ARBA" id="ARBA00023328"/>
    </source>
</evidence>
<evidence type="ECO:0000256" key="9">
    <source>
        <dbReference type="ARBA" id="ARBA00022838"/>
    </source>
</evidence>
<feature type="compositionally biased region" description="Low complexity" evidence="15">
    <location>
        <begin position="1126"/>
        <end position="1158"/>
    </location>
</feature>
<dbReference type="GO" id="GO:0007051">
    <property type="term" value="P:spindle organization"/>
    <property type="evidence" value="ECO:0007669"/>
    <property type="project" value="InterPro"/>
</dbReference>
<feature type="compositionally biased region" description="Low complexity" evidence="15">
    <location>
        <begin position="248"/>
        <end position="257"/>
    </location>
</feature>
<evidence type="ECO:0000256" key="8">
    <source>
        <dbReference type="ARBA" id="ARBA00022776"/>
    </source>
</evidence>
<dbReference type="InterPro" id="IPR021133">
    <property type="entry name" value="HEAT_type_2"/>
</dbReference>
<feature type="region of interest" description="Disordered" evidence="15">
    <location>
        <begin position="226"/>
        <end position="257"/>
    </location>
</feature>
<dbReference type="GO" id="GO:0051301">
    <property type="term" value="P:cell division"/>
    <property type="evidence" value="ECO:0007669"/>
    <property type="project" value="UniProtKB-KW"/>
</dbReference>
<evidence type="ECO:0000256" key="4">
    <source>
        <dbReference type="ARBA" id="ARBA00022454"/>
    </source>
</evidence>
<dbReference type="Pfam" id="PF21041">
    <property type="entry name" value="XMAP215_CLASP_TOG"/>
    <property type="match status" value="4"/>
</dbReference>
<evidence type="ECO:0000256" key="13">
    <source>
        <dbReference type="ARBA" id="ARBA00025722"/>
    </source>
</evidence>
<protein>
    <submittedName>
        <fullName evidence="18">Cytoskeleton-associated protein 5</fullName>
    </submittedName>
</protein>